<proteinExistence type="predicted"/>
<dbReference type="EMBL" id="OZ034821">
    <property type="protein sequence ID" value="CAL1406593.1"/>
    <property type="molecule type" value="Genomic_DNA"/>
</dbReference>
<evidence type="ECO:0000313" key="2">
    <source>
        <dbReference type="EMBL" id="CAL1406593.1"/>
    </source>
</evidence>
<sequence length="84" mass="9982">MGAAQREQRKIHEDLPPVEPKFRHFLRRLRRLHLIGNTRRFSVEIETAPPPCRIFWNSELRCSFPRQPERGRSSPQPEPDIPES</sequence>
<name>A0AAV2G7C5_9ROSI</name>
<gene>
    <name evidence="2" type="ORF">LTRI10_LOCUS46309</name>
</gene>
<dbReference type="Proteomes" id="UP001497516">
    <property type="component" value="Chromosome 8"/>
</dbReference>
<dbReference type="AlphaFoldDB" id="A0AAV2G7C5"/>
<keyword evidence="3" id="KW-1185">Reference proteome</keyword>
<evidence type="ECO:0000256" key="1">
    <source>
        <dbReference type="SAM" id="MobiDB-lite"/>
    </source>
</evidence>
<organism evidence="2 3">
    <name type="scientific">Linum trigynum</name>
    <dbReference type="NCBI Taxonomy" id="586398"/>
    <lineage>
        <taxon>Eukaryota</taxon>
        <taxon>Viridiplantae</taxon>
        <taxon>Streptophyta</taxon>
        <taxon>Embryophyta</taxon>
        <taxon>Tracheophyta</taxon>
        <taxon>Spermatophyta</taxon>
        <taxon>Magnoliopsida</taxon>
        <taxon>eudicotyledons</taxon>
        <taxon>Gunneridae</taxon>
        <taxon>Pentapetalae</taxon>
        <taxon>rosids</taxon>
        <taxon>fabids</taxon>
        <taxon>Malpighiales</taxon>
        <taxon>Linaceae</taxon>
        <taxon>Linum</taxon>
    </lineage>
</organism>
<protein>
    <submittedName>
        <fullName evidence="2">Uncharacterized protein</fullName>
    </submittedName>
</protein>
<feature type="region of interest" description="Disordered" evidence="1">
    <location>
        <begin position="65"/>
        <end position="84"/>
    </location>
</feature>
<evidence type="ECO:0000313" key="3">
    <source>
        <dbReference type="Proteomes" id="UP001497516"/>
    </source>
</evidence>
<reference evidence="2 3" key="1">
    <citation type="submission" date="2024-04" db="EMBL/GenBank/DDBJ databases">
        <authorList>
            <person name="Fracassetti M."/>
        </authorList>
    </citation>
    <scope>NUCLEOTIDE SEQUENCE [LARGE SCALE GENOMIC DNA]</scope>
</reference>
<accession>A0AAV2G7C5</accession>